<evidence type="ECO:0000313" key="4">
    <source>
        <dbReference type="Proteomes" id="UP001396898"/>
    </source>
</evidence>
<feature type="compositionally biased region" description="Polar residues" evidence="1">
    <location>
        <begin position="43"/>
        <end position="53"/>
    </location>
</feature>
<evidence type="ECO:0000313" key="3">
    <source>
        <dbReference type="EMBL" id="KAK8018766.1"/>
    </source>
</evidence>
<proteinExistence type="predicted"/>
<feature type="transmembrane region" description="Helical" evidence="2">
    <location>
        <begin position="6"/>
        <end position="29"/>
    </location>
</feature>
<reference evidence="3 4" key="1">
    <citation type="submission" date="2023-01" db="EMBL/GenBank/DDBJ databases">
        <title>Analysis of 21 Apiospora genomes using comparative genomics revels a genus with tremendous synthesis potential of carbohydrate active enzymes and secondary metabolites.</title>
        <authorList>
            <person name="Sorensen T."/>
        </authorList>
    </citation>
    <scope>NUCLEOTIDE SEQUENCE [LARGE SCALE GENOMIC DNA]</scope>
    <source>
        <strain evidence="3 4">CBS 20057</strain>
    </source>
</reference>
<keyword evidence="2" id="KW-0472">Membrane</keyword>
<feature type="compositionally biased region" description="Polar residues" evidence="1">
    <location>
        <begin position="133"/>
        <end position="145"/>
    </location>
</feature>
<keyword evidence="4" id="KW-1185">Reference proteome</keyword>
<dbReference type="EMBL" id="JAQQWI010000010">
    <property type="protein sequence ID" value="KAK8018766.1"/>
    <property type="molecule type" value="Genomic_DNA"/>
</dbReference>
<sequence>MFSEATDWIAASCGIFAVSLAGVTLYFVVRQSCSVARVPPATESGNESTTGPQATEDRGAPRPVSAENATGPTTDLTTSAIMVADGGDTVEASDQASPEHGSHALTGQTAEATETSRLQAPDDVPSGEALRSGSEQNIPEASVSSGIKPLTLL</sequence>
<accession>A0ABR1RUY3</accession>
<gene>
    <name evidence="3" type="ORF">PG991_007956</name>
</gene>
<feature type="compositionally biased region" description="Polar residues" evidence="1">
    <location>
        <begin position="105"/>
        <end position="118"/>
    </location>
</feature>
<feature type="compositionally biased region" description="Polar residues" evidence="1">
    <location>
        <begin position="67"/>
        <end position="80"/>
    </location>
</feature>
<keyword evidence="2" id="KW-1133">Transmembrane helix</keyword>
<evidence type="ECO:0000256" key="2">
    <source>
        <dbReference type="SAM" id="Phobius"/>
    </source>
</evidence>
<name>A0ABR1RUY3_9PEZI</name>
<protein>
    <submittedName>
        <fullName evidence="3">Uncharacterized protein</fullName>
    </submittedName>
</protein>
<dbReference type="Proteomes" id="UP001396898">
    <property type="component" value="Unassembled WGS sequence"/>
</dbReference>
<evidence type="ECO:0000256" key="1">
    <source>
        <dbReference type="SAM" id="MobiDB-lite"/>
    </source>
</evidence>
<feature type="region of interest" description="Disordered" evidence="1">
    <location>
        <begin position="38"/>
        <end position="153"/>
    </location>
</feature>
<comment type="caution">
    <text evidence="3">The sequence shown here is derived from an EMBL/GenBank/DDBJ whole genome shotgun (WGS) entry which is preliminary data.</text>
</comment>
<keyword evidence="2" id="KW-0812">Transmembrane</keyword>
<organism evidence="3 4">
    <name type="scientific">Apiospora marii</name>
    <dbReference type="NCBI Taxonomy" id="335849"/>
    <lineage>
        <taxon>Eukaryota</taxon>
        <taxon>Fungi</taxon>
        <taxon>Dikarya</taxon>
        <taxon>Ascomycota</taxon>
        <taxon>Pezizomycotina</taxon>
        <taxon>Sordariomycetes</taxon>
        <taxon>Xylariomycetidae</taxon>
        <taxon>Amphisphaeriales</taxon>
        <taxon>Apiosporaceae</taxon>
        <taxon>Apiospora</taxon>
    </lineage>
</organism>